<sequence>MRISRFRKLKSKNQGFWFMAKIALIWYLFLFSTTYFTSTTSAVFSSKVEPKGSIEAADWLRGQYELEFERSGNPHRSCMIDTVVRNIGPGDMTEDVKYEVFYVENGNPVKGEKIGEGQINALKSDESEKVSYEANKTGRYVFIVNEKDKKVESKKFIVECNPNHKTTTNPEQEIEENNANKEADEEVIENKDEQNKTENKAKGIQTESAKPKQQEEQVKEEKTEKSSQLNQTTDKSIEQKTIEDQEPVQEQQQKKIETKPEVESSQEQENKEGVE</sequence>
<evidence type="ECO:0000313" key="2">
    <source>
        <dbReference type="EMBL" id="KPH76685.1"/>
    </source>
</evidence>
<proteinExistence type="predicted"/>
<feature type="compositionally biased region" description="Basic and acidic residues" evidence="1">
    <location>
        <begin position="252"/>
        <end position="275"/>
    </location>
</feature>
<dbReference type="NCBIfam" id="TIGR04087">
    <property type="entry name" value="YqxM_for_SipW"/>
    <property type="match status" value="1"/>
</dbReference>
<feature type="compositionally biased region" description="Basic and acidic residues" evidence="1">
    <location>
        <begin position="209"/>
        <end position="225"/>
    </location>
</feature>
<gene>
    <name evidence="2" type="ORF">AFL42_05295</name>
</gene>
<dbReference type="Proteomes" id="UP000037854">
    <property type="component" value="Unassembled WGS sequence"/>
</dbReference>
<protein>
    <recommendedName>
        <fullName evidence="4">Amyloid fiber anchoring/assembly protein TapA</fullName>
    </recommendedName>
</protein>
<feature type="compositionally biased region" description="Basic and acidic residues" evidence="1">
    <location>
        <begin position="178"/>
        <end position="201"/>
    </location>
</feature>
<reference evidence="2 3" key="1">
    <citation type="submission" date="2015-07" db="EMBL/GenBank/DDBJ databases">
        <title>High-quality draft genome sequence of Oceanobacillus caeni HM6, a bacillus isolated from a human feces.</title>
        <authorList>
            <person name="Kumar J."/>
            <person name="Verma M.K."/>
            <person name="Pandey R."/>
            <person name="Bhambi M."/>
            <person name="Chauhan N."/>
        </authorList>
    </citation>
    <scope>NUCLEOTIDE SEQUENCE [LARGE SCALE GENOMIC DNA]</scope>
    <source>
        <strain evidence="2 3">HM6</strain>
    </source>
</reference>
<evidence type="ECO:0000313" key="3">
    <source>
        <dbReference type="Proteomes" id="UP000037854"/>
    </source>
</evidence>
<dbReference type="RefSeq" id="WP_060668017.1">
    <property type="nucleotide sequence ID" value="NZ_LGTK01000012.1"/>
</dbReference>
<accession>A0ABR5ML45</accession>
<organism evidence="2 3">
    <name type="scientific">Oceanobacillus caeni</name>
    <dbReference type="NCBI Taxonomy" id="405946"/>
    <lineage>
        <taxon>Bacteria</taxon>
        <taxon>Bacillati</taxon>
        <taxon>Bacillota</taxon>
        <taxon>Bacilli</taxon>
        <taxon>Bacillales</taxon>
        <taxon>Bacillaceae</taxon>
        <taxon>Oceanobacillus</taxon>
    </lineage>
</organism>
<name>A0ABR5ML45_9BACI</name>
<evidence type="ECO:0000256" key="1">
    <source>
        <dbReference type="SAM" id="MobiDB-lite"/>
    </source>
</evidence>
<evidence type="ECO:0008006" key="4">
    <source>
        <dbReference type="Google" id="ProtNLM"/>
    </source>
</evidence>
<dbReference type="InterPro" id="IPR023848">
    <property type="entry name" value="TasA"/>
</dbReference>
<feature type="region of interest" description="Disordered" evidence="1">
    <location>
        <begin position="161"/>
        <end position="275"/>
    </location>
</feature>
<keyword evidence="3" id="KW-1185">Reference proteome</keyword>
<dbReference type="EMBL" id="LGTK01000012">
    <property type="protein sequence ID" value="KPH76685.1"/>
    <property type="molecule type" value="Genomic_DNA"/>
</dbReference>
<comment type="caution">
    <text evidence="2">The sequence shown here is derived from an EMBL/GenBank/DDBJ whole genome shotgun (WGS) entry which is preliminary data.</text>
</comment>